<gene>
    <name evidence="3" type="ORF">CM83_103332</name>
</gene>
<dbReference type="InterPro" id="IPR001584">
    <property type="entry name" value="Integrase_cat-core"/>
</dbReference>
<dbReference type="InterPro" id="IPR036397">
    <property type="entry name" value="RNaseH_sf"/>
</dbReference>
<accession>A0A0A9WVA0</accession>
<dbReference type="PANTHER" id="PTHR37984:SF7">
    <property type="entry name" value="INTEGRASE CATALYTIC DOMAIN-CONTAINING PROTEIN"/>
    <property type="match status" value="1"/>
</dbReference>
<dbReference type="AlphaFoldDB" id="A0A0A9WVA0"/>
<dbReference type="PROSITE" id="PS50994">
    <property type="entry name" value="INTEGRASE"/>
    <property type="match status" value="1"/>
</dbReference>
<reference evidence="3" key="1">
    <citation type="journal article" date="2014" name="PLoS ONE">
        <title>Transcriptome-Based Identification of ABC Transporters in the Western Tarnished Plant Bug Lygus hesperus.</title>
        <authorList>
            <person name="Hull J.J."/>
            <person name="Chaney K."/>
            <person name="Geib S.M."/>
            <person name="Fabrick J.A."/>
            <person name="Brent C.S."/>
            <person name="Walsh D."/>
            <person name="Lavine L.C."/>
        </authorList>
    </citation>
    <scope>NUCLEOTIDE SEQUENCE</scope>
</reference>
<protein>
    <recommendedName>
        <fullName evidence="1">RNA-directed DNA polymerase</fullName>
        <ecNumber evidence="1">2.7.7.49</ecNumber>
    </recommendedName>
</protein>
<sequence length="307" mass="35619">SIITKDLNKISNNRLKRLRIKLLPYQFCLKYRSGKYMHFADLLSRDCKPNPSKVDESMYDIVHTISESDELATPVLVKFRDHTKNDKTLGEIARYYVEGWPKNVPLGDPDMSHYYSVRDHITISGGLIYLNHCILVPHSLRRFTLQLLHETHLSYDKIKDRAKNNFYWPAMLSDIKNLIQSCPTCNRFQRRKIKDPLRPHSIPEYPFQKIAADIADYGGKSYLCVVDYFSRWFEFELLSNKSAAAVISVLKPIFARFGIPKLMISDNVPFSSREFMLFANDWNFVVQTSSPHYPRSNGLVEKTIGTA</sequence>
<feature type="domain" description="Integrase catalytic" evidence="2">
    <location>
        <begin position="202"/>
        <end position="307"/>
    </location>
</feature>
<feature type="non-terminal residue" evidence="3">
    <location>
        <position position="307"/>
    </location>
</feature>
<dbReference type="Pfam" id="PF00665">
    <property type="entry name" value="rve"/>
    <property type="match status" value="1"/>
</dbReference>
<dbReference type="GO" id="GO:0003964">
    <property type="term" value="F:RNA-directed DNA polymerase activity"/>
    <property type="evidence" value="ECO:0007669"/>
    <property type="project" value="UniProtKB-EC"/>
</dbReference>
<evidence type="ECO:0000259" key="2">
    <source>
        <dbReference type="PROSITE" id="PS50994"/>
    </source>
</evidence>
<dbReference type="InterPro" id="IPR050951">
    <property type="entry name" value="Retrovirus_Pol_polyprotein"/>
</dbReference>
<evidence type="ECO:0000313" key="3">
    <source>
        <dbReference type="EMBL" id="JAG11639.1"/>
    </source>
</evidence>
<dbReference type="GO" id="GO:0015074">
    <property type="term" value="P:DNA integration"/>
    <property type="evidence" value="ECO:0007669"/>
    <property type="project" value="InterPro"/>
</dbReference>
<dbReference type="EMBL" id="GBHO01031965">
    <property type="protein sequence ID" value="JAG11639.1"/>
    <property type="molecule type" value="Transcribed_RNA"/>
</dbReference>
<proteinExistence type="predicted"/>
<dbReference type="InterPro" id="IPR012337">
    <property type="entry name" value="RNaseH-like_sf"/>
</dbReference>
<dbReference type="Gene3D" id="3.30.420.10">
    <property type="entry name" value="Ribonuclease H-like superfamily/Ribonuclease H"/>
    <property type="match status" value="1"/>
</dbReference>
<dbReference type="SUPFAM" id="SSF53098">
    <property type="entry name" value="Ribonuclease H-like"/>
    <property type="match status" value="1"/>
</dbReference>
<feature type="non-terminal residue" evidence="3">
    <location>
        <position position="1"/>
    </location>
</feature>
<organism evidence="3">
    <name type="scientific">Lygus hesperus</name>
    <name type="common">Western plant bug</name>
    <dbReference type="NCBI Taxonomy" id="30085"/>
    <lineage>
        <taxon>Eukaryota</taxon>
        <taxon>Metazoa</taxon>
        <taxon>Ecdysozoa</taxon>
        <taxon>Arthropoda</taxon>
        <taxon>Hexapoda</taxon>
        <taxon>Insecta</taxon>
        <taxon>Pterygota</taxon>
        <taxon>Neoptera</taxon>
        <taxon>Paraneoptera</taxon>
        <taxon>Hemiptera</taxon>
        <taxon>Heteroptera</taxon>
        <taxon>Panheteroptera</taxon>
        <taxon>Cimicomorpha</taxon>
        <taxon>Miridae</taxon>
        <taxon>Mirini</taxon>
        <taxon>Lygus</taxon>
    </lineage>
</organism>
<name>A0A0A9WVA0_LYGHE</name>
<dbReference type="InterPro" id="IPR041588">
    <property type="entry name" value="Integrase_H2C2"/>
</dbReference>
<dbReference type="FunFam" id="1.10.340.70:FF:000001">
    <property type="entry name" value="Retrovirus-related Pol polyprotein from transposon gypsy-like Protein"/>
    <property type="match status" value="1"/>
</dbReference>
<evidence type="ECO:0000256" key="1">
    <source>
        <dbReference type="ARBA" id="ARBA00012493"/>
    </source>
</evidence>
<dbReference type="Gene3D" id="1.10.340.70">
    <property type="match status" value="1"/>
</dbReference>
<reference evidence="3" key="2">
    <citation type="submission" date="2014-07" db="EMBL/GenBank/DDBJ databases">
        <authorList>
            <person name="Hull J."/>
        </authorList>
    </citation>
    <scope>NUCLEOTIDE SEQUENCE</scope>
</reference>
<dbReference type="PANTHER" id="PTHR37984">
    <property type="entry name" value="PROTEIN CBG26694"/>
    <property type="match status" value="1"/>
</dbReference>
<dbReference type="GO" id="GO:0003676">
    <property type="term" value="F:nucleic acid binding"/>
    <property type="evidence" value="ECO:0007669"/>
    <property type="project" value="InterPro"/>
</dbReference>
<dbReference type="Pfam" id="PF17921">
    <property type="entry name" value="Integrase_H2C2"/>
    <property type="match status" value="1"/>
</dbReference>
<dbReference type="EC" id="2.7.7.49" evidence="1"/>